<dbReference type="EMBL" id="FOTG01000003">
    <property type="protein sequence ID" value="SFL13496.1"/>
    <property type="molecule type" value="Genomic_DNA"/>
</dbReference>
<dbReference type="PANTHER" id="PTHR11644:SF2">
    <property type="entry name" value="CYTIDINE DEAMINASE"/>
    <property type="match status" value="1"/>
</dbReference>
<dbReference type="GO" id="GO:0055086">
    <property type="term" value="P:nucleobase-containing small molecule metabolic process"/>
    <property type="evidence" value="ECO:0007669"/>
    <property type="project" value="UniProtKB-ARBA"/>
</dbReference>
<comment type="similarity">
    <text evidence="1">Belongs to the cytidine and deoxycytidylate deaminase family.</text>
</comment>
<dbReference type="GO" id="GO:0008270">
    <property type="term" value="F:zinc ion binding"/>
    <property type="evidence" value="ECO:0007669"/>
    <property type="project" value="TreeGrafter"/>
</dbReference>
<dbReference type="InterPro" id="IPR002125">
    <property type="entry name" value="CMP_dCMP_dom"/>
</dbReference>
<feature type="domain" description="CMP/dCMP-type deaminase" evidence="2">
    <location>
        <begin position="1"/>
        <end position="136"/>
    </location>
</feature>
<evidence type="ECO:0000256" key="1">
    <source>
        <dbReference type="ARBA" id="ARBA00006576"/>
    </source>
</evidence>
<dbReference type="PROSITE" id="PS51747">
    <property type="entry name" value="CYT_DCMP_DEAMINASES_2"/>
    <property type="match status" value="1"/>
</dbReference>
<dbReference type="GO" id="GO:0072527">
    <property type="term" value="P:pyrimidine-containing compound metabolic process"/>
    <property type="evidence" value="ECO:0007669"/>
    <property type="project" value="UniProtKB-ARBA"/>
</dbReference>
<dbReference type="Proteomes" id="UP000182793">
    <property type="component" value="Unassembled WGS sequence"/>
</dbReference>
<comment type="caution">
    <text evidence="3">The sequence shown here is derived from an EMBL/GenBank/DDBJ whole genome shotgun (WGS) entry which is preliminary data.</text>
</comment>
<dbReference type="Proteomes" id="UP000029382">
    <property type="component" value="Unassembled WGS sequence"/>
</dbReference>
<gene>
    <name evidence="3" type="ORF">H702_07910</name>
    <name evidence="4" type="ORF">SAMN02910290_00545</name>
</gene>
<evidence type="ECO:0000259" key="2">
    <source>
        <dbReference type="PROSITE" id="PS51747"/>
    </source>
</evidence>
<reference evidence="4 6" key="2">
    <citation type="submission" date="2016-10" db="EMBL/GenBank/DDBJ databases">
        <authorList>
            <person name="Varghese N."/>
            <person name="Submissions S."/>
        </authorList>
    </citation>
    <scope>NUCLEOTIDE SEQUENCE [LARGE SCALE GENOMIC DNA]</scope>
    <source>
        <strain evidence="4 6">JB1</strain>
    </source>
</reference>
<dbReference type="PANTHER" id="PTHR11644">
    <property type="entry name" value="CYTIDINE DEAMINASE"/>
    <property type="match status" value="1"/>
</dbReference>
<protein>
    <submittedName>
        <fullName evidence="3">Cytidine deaminase</fullName>
    </submittedName>
</protein>
<dbReference type="Gene3D" id="3.40.140.10">
    <property type="entry name" value="Cytidine Deaminase, domain 2"/>
    <property type="match status" value="1"/>
</dbReference>
<dbReference type="AlphaFoldDB" id="A0A091BSS6"/>
<evidence type="ECO:0000313" key="5">
    <source>
        <dbReference type="Proteomes" id="UP000029382"/>
    </source>
</evidence>
<dbReference type="EMBL" id="AUZH01000026">
    <property type="protein sequence ID" value="KFN87490.1"/>
    <property type="molecule type" value="Genomic_DNA"/>
</dbReference>
<organism evidence="3 5">
    <name type="scientific">Streptococcus equinus JB1</name>
    <dbReference type="NCBI Taxonomy" id="1294274"/>
    <lineage>
        <taxon>Bacteria</taxon>
        <taxon>Bacillati</taxon>
        <taxon>Bacillota</taxon>
        <taxon>Bacilli</taxon>
        <taxon>Lactobacillales</taxon>
        <taxon>Streptococcaceae</taxon>
        <taxon>Streptococcus</taxon>
    </lineage>
</organism>
<dbReference type="InterPro" id="IPR016193">
    <property type="entry name" value="Cytidine_deaminase-like"/>
</dbReference>
<dbReference type="InterPro" id="IPR050202">
    <property type="entry name" value="Cyt/Deoxycyt_deaminase"/>
</dbReference>
<name>A0A091BSS6_STREI</name>
<dbReference type="SUPFAM" id="SSF53927">
    <property type="entry name" value="Cytidine deaminase-like"/>
    <property type="match status" value="1"/>
</dbReference>
<dbReference type="Pfam" id="PF00383">
    <property type="entry name" value="dCMP_cyt_deam_1"/>
    <property type="match status" value="1"/>
</dbReference>
<evidence type="ECO:0000313" key="3">
    <source>
        <dbReference type="EMBL" id="KFN87490.1"/>
    </source>
</evidence>
<keyword evidence="6" id="KW-1185">Reference proteome</keyword>
<proteinExistence type="inferred from homology"/>
<evidence type="ECO:0000313" key="4">
    <source>
        <dbReference type="EMBL" id="SFL13496.1"/>
    </source>
</evidence>
<dbReference type="GO" id="GO:0004126">
    <property type="term" value="F:cytidine deaminase activity"/>
    <property type="evidence" value="ECO:0007669"/>
    <property type="project" value="UniProtKB-ARBA"/>
</dbReference>
<dbReference type="CDD" id="cd01283">
    <property type="entry name" value="cytidine_deaminase"/>
    <property type="match status" value="1"/>
</dbReference>
<accession>A0A091BSS6</accession>
<sequence>MDIWEKLYQAAKKDYNPHYVTPFIYSNHVVAAIEAEDGQIFTGYCFEATSGVFHLCAERAAAFNMLQQSGQTTIKRIIAFRDKPPYGEGSGMPCGACREFLMQLSPKNKDLEFMLDYEKRETITLGELMPLWWGTERMAAGIEDLED</sequence>
<reference evidence="3 5" key="1">
    <citation type="journal article" date="2014" name="Genome Announc.">
        <title>Draft Genome Sequences of Streptococcus bovis Strains ATCC 33317 and JB1.</title>
        <authorList>
            <person name="Benahmed F.H."/>
            <person name="Gopinath G.R."/>
            <person name="Harbottle H."/>
            <person name="Cotta M.A."/>
            <person name="Luo Y."/>
            <person name="Henderson C."/>
            <person name="Teri P."/>
            <person name="Soppet D."/>
            <person name="Rasmussen M."/>
            <person name="Whitehead T.R."/>
            <person name="Davidson M."/>
        </authorList>
    </citation>
    <scope>NUCLEOTIDE SEQUENCE [LARGE SCALE GENOMIC DNA]</scope>
    <source>
        <strain evidence="3 5">JB1</strain>
    </source>
</reference>
<dbReference type="GO" id="GO:0005829">
    <property type="term" value="C:cytosol"/>
    <property type="evidence" value="ECO:0007669"/>
    <property type="project" value="TreeGrafter"/>
</dbReference>
<dbReference type="RefSeq" id="WP_039697137.1">
    <property type="nucleotide sequence ID" value="NZ_AUZH01000026.1"/>
</dbReference>
<evidence type="ECO:0000313" key="6">
    <source>
        <dbReference type="Proteomes" id="UP000182793"/>
    </source>
</evidence>